<feature type="transmembrane region" description="Helical" evidence="1">
    <location>
        <begin position="206"/>
        <end position="224"/>
    </location>
</feature>
<accession>A0A0F8WHI9</accession>
<feature type="non-terminal residue" evidence="2">
    <location>
        <position position="1"/>
    </location>
</feature>
<keyword evidence="1" id="KW-1133">Transmembrane helix</keyword>
<name>A0A0F8WHI9_9ZZZZ</name>
<dbReference type="EMBL" id="LAZR01065045">
    <property type="protein sequence ID" value="KKK56337.1"/>
    <property type="molecule type" value="Genomic_DNA"/>
</dbReference>
<dbReference type="Pfam" id="PF14903">
    <property type="entry name" value="WG_beta_rep"/>
    <property type="match status" value="2"/>
</dbReference>
<keyword evidence="1" id="KW-0472">Membrane</keyword>
<evidence type="ECO:0008006" key="3">
    <source>
        <dbReference type="Google" id="ProtNLM"/>
    </source>
</evidence>
<evidence type="ECO:0000313" key="2">
    <source>
        <dbReference type="EMBL" id="KKK56337.1"/>
    </source>
</evidence>
<dbReference type="InterPro" id="IPR032774">
    <property type="entry name" value="WG_beta_rep"/>
</dbReference>
<evidence type="ECO:0000256" key="1">
    <source>
        <dbReference type="SAM" id="Phobius"/>
    </source>
</evidence>
<feature type="non-terminal residue" evidence="2">
    <location>
        <position position="352"/>
    </location>
</feature>
<reference evidence="2" key="1">
    <citation type="journal article" date="2015" name="Nature">
        <title>Complex archaea that bridge the gap between prokaryotes and eukaryotes.</title>
        <authorList>
            <person name="Spang A."/>
            <person name="Saw J.H."/>
            <person name="Jorgensen S.L."/>
            <person name="Zaremba-Niedzwiedzka K."/>
            <person name="Martijn J."/>
            <person name="Lind A.E."/>
            <person name="van Eijk R."/>
            <person name="Schleper C."/>
            <person name="Guy L."/>
            <person name="Ettema T.J."/>
        </authorList>
    </citation>
    <scope>NUCLEOTIDE SEQUENCE</scope>
</reference>
<feature type="transmembrane region" description="Helical" evidence="1">
    <location>
        <begin position="178"/>
        <end position="199"/>
    </location>
</feature>
<gene>
    <name evidence="2" type="ORF">LCGC14_3065540</name>
</gene>
<comment type="caution">
    <text evidence="2">The sequence shown here is derived from an EMBL/GenBank/DDBJ whole genome shotgun (WGS) entry which is preliminary data.</text>
</comment>
<protein>
    <recommendedName>
        <fullName evidence="3">WG repeat-containing protein</fullName>
    </recommendedName>
</protein>
<feature type="transmembrane region" description="Helical" evidence="1">
    <location>
        <begin position="138"/>
        <end position="166"/>
    </location>
</feature>
<dbReference type="AlphaFoldDB" id="A0A0F8WHI9"/>
<dbReference type="PANTHER" id="PTHR37841">
    <property type="entry name" value="GLR2918 PROTEIN"/>
    <property type="match status" value="1"/>
</dbReference>
<organism evidence="2">
    <name type="scientific">marine sediment metagenome</name>
    <dbReference type="NCBI Taxonomy" id="412755"/>
    <lineage>
        <taxon>unclassified sequences</taxon>
        <taxon>metagenomes</taxon>
        <taxon>ecological metagenomes</taxon>
    </lineage>
</organism>
<dbReference type="PANTHER" id="PTHR37841:SF1">
    <property type="entry name" value="DUF3298 DOMAIN-CONTAINING PROTEIN"/>
    <property type="match status" value="1"/>
</dbReference>
<feature type="transmembrane region" description="Helical" evidence="1">
    <location>
        <begin position="7"/>
        <end position="29"/>
    </location>
</feature>
<keyword evidence="1" id="KW-0812">Transmembrane</keyword>
<sequence length="352" mass="40359">ETIQKILPFFLAGVVVIWLVCAGCFYAQALAVQRWSLVILGAVMTYGLIFLFRERRISYEVSATTVVKKLGKRILCTIELRDVQGFIAKGPICLKVTGRKDFIFRGIGIKSSREKLLSVLRELEIPEIKRKPFSFTQIIVLIVSVLCIVHFAGSILMWVVGTIYLLKICWVGVDWPMFIHFIPAVLLLGTSILATVFAAKKRKKAVLILAITVVASIICCLYETRNHFYQDYPKTYFTWWWYEDVFSRPVKHEFTRSDYKYGYIDKTGQVVIEPQFDFADEFSEGLACVGVRGRIDSTEKDVVTRRRSPTDEFIGINRSYFTKYGFIDRSGKIIVEPKFDHAESFSEGLAWV</sequence>
<proteinExistence type="predicted"/>
<feature type="transmembrane region" description="Helical" evidence="1">
    <location>
        <begin position="35"/>
        <end position="52"/>
    </location>
</feature>